<organism evidence="12 13">
    <name type="scientific">Candidatus Sungbacteria bacterium RIFCSPLOWO2_01_FULL_54_21</name>
    <dbReference type="NCBI Taxonomy" id="1802279"/>
    <lineage>
        <taxon>Bacteria</taxon>
        <taxon>Candidatus Sungiibacteriota</taxon>
    </lineage>
</organism>
<feature type="active site" description="Nucleophile" evidence="9">
    <location>
        <position position="100"/>
    </location>
</feature>
<dbReference type="Pfam" id="PF20259">
    <property type="entry name" value="tRNA_Me_trans_M"/>
    <property type="match status" value="1"/>
</dbReference>
<keyword evidence="7" id="KW-1015">Disulfide bond</keyword>
<comment type="function">
    <text evidence="9">Catalyzes the 2-thiolation of uridine at the wobble position (U34) of tRNA, leading to the formation of s(2)U34.</text>
</comment>
<dbReference type="SUPFAM" id="SSF52402">
    <property type="entry name" value="Adenine nucleotide alpha hydrolases-like"/>
    <property type="match status" value="1"/>
</dbReference>
<dbReference type="Proteomes" id="UP000176510">
    <property type="component" value="Unassembled WGS sequence"/>
</dbReference>
<evidence type="ECO:0000256" key="5">
    <source>
        <dbReference type="ARBA" id="ARBA00022840"/>
    </source>
</evidence>
<dbReference type="InterPro" id="IPR046885">
    <property type="entry name" value="MnmA-like_C"/>
</dbReference>
<dbReference type="STRING" id="1802279.A3B34_01650"/>
<feature type="active site" description="Cysteine persulfide intermediate" evidence="9">
    <location>
        <position position="198"/>
    </location>
</feature>
<dbReference type="HAMAP" id="MF_00144">
    <property type="entry name" value="tRNA_thiouridyl_MnmA"/>
    <property type="match status" value="1"/>
</dbReference>
<dbReference type="FunFam" id="3.40.50.620:FF:000115">
    <property type="entry name" value="tRNA-specific 2-thiouridylase MnmA"/>
    <property type="match status" value="1"/>
</dbReference>
<evidence type="ECO:0000259" key="10">
    <source>
        <dbReference type="Pfam" id="PF20258"/>
    </source>
</evidence>
<dbReference type="Gene3D" id="2.30.30.280">
    <property type="entry name" value="Adenine nucleotide alpha hydrolases-like domains"/>
    <property type="match status" value="1"/>
</dbReference>
<dbReference type="FunFam" id="2.30.30.280:FF:000001">
    <property type="entry name" value="tRNA-specific 2-thiouridylase MnmA"/>
    <property type="match status" value="1"/>
</dbReference>
<dbReference type="GO" id="GO:0000049">
    <property type="term" value="F:tRNA binding"/>
    <property type="evidence" value="ECO:0007669"/>
    <property type="project" value="UniProtKB-KW"/>
</dbReference>
<dbReference type="InterPro" id="IPR014729">
    <property type="entry name" value="Rossmann-like_a/b/a_fold"/>
</dbReference>
<dbReference type="AlphaFoldDB" id="A0A1G2L904"/>
<dbReference type="InterPro" id="IPR004506">
    <property type="entry name" value="MnmA-like"/>
</dbReference>
<feature type="domain" description="tRNA-specific 2-thiouridylase MnmA-like C-terminal" evidence="10">
    <location>
        <begin position="280"/>
        <end position="364"/>
    </location>
</feature>
<reference evidence="12 13" key="1">
    <citation type="journal article" date="2016" name="Nat. Commun.">
        <title>Thousands of microbial genomes shed light on interconnected biogeochemical processes in an aquifer system.</title>
        <authorList>
            <person name="Anantharaman K."/>
            <person name="Brown C.T."/>
            <person name="Hug L.A."/>
            <person name="Sharon I."/>
            <person name="Castelle C.J."/>
            <person name="Probst A.J."/>
            <person name="Thomas B.C."/>
            <person name="Singh A."/>
            <person name="Wilkins M.J."/>
            <person name="Karaoz U."/>
            <person name="Brodie E.L."/>
            <person name="Williams K.H."/>
            <person name="Hubbard S.S."/>
            <person name="Banfield J.F."/>
        </authorList>
    </citation>
    <scope>NUCLEOTIDE SEQUENCE [LARGE SCALE GENOMIC DNA]</scope>
</reference>
<keyword evidence="9" id="KW-0963">Cytoplasm</keyword>
<name>A0A1G2L904_9BACT</name>
<comment type="catalytic activity">
    <reaction evidence="8 9">
        <text>S-sulfanyl-L-cysteinyl-[protein] + uridine(34) in tRNA + AH2 + ATP = 2-thiouridine(34) in tRNA + L-cysteinyl-[protein] + A + AMP + diphosphate + H(+)</text>
        <dbReference type="Rhea" id="RHEA:47032"/>
        <dbReference type="Rhea" id="RHEA-COMP:10131"/>
        <dbReference type="Rhea" id="RHEA-COMP:11726"/>
        <dbReference type="Rhea" id="RHEA-COMP:11727"/>
        <dbReference type="Rhea" id="RHEA-COMP:11728"/>
        <dbReference type="ChEBI" id="CHEBI:13193"/>
        <dbReference type="ChEBI" id="CHEBI:15378"/>
        <dbReference type="ChEBI" id="CHEBI:17499"/>
        <dbReference type="ChEBI" id="CHEBI:29950"/>
        <dbReference type="ChEBI" id="CHEBI:30616"/>
        <dbReference type="ChEBI" id="CHEBI:33019"/>
        <dbReference type="ChEBI" id="CHEBI:61963"/>
        <dbReference type="ChEBI" id="CHEBI:65315"/>
        <dbReference type="ChEBI" id="CHEBI:87170"/>
        <dbReference type="ChEBI" id="CHEBI:456215"/>
        <dbReference type="EC" id="2.8.1.13"/>
    </reaction>
</comment>
<proteinExistence type="inferred from homology"/>
<keyword evidence="2 9" id="KW-0808">Transferase</keyword>
<feature type="binding site" evidence="9">
    <location>
        <begin position="11"/>
        <end position="18"/>
    </location>
    <ligand>
        <name>ATP</name>
        <dbReference type="ChEBI" id="CHEBI:30616"/>
    </ligand>
</feature>
<dbReference type="InterPro" id="IPR046884">
    <property type="entry name" value="MnmA-like_central"/>
</dbReference>
<gene>
    <name evidence="9" type="primary">mnmA</name>
    <name evidence="12" type="ORF">A3B34_01650</name>
</gene>
<keyword evidence="5 9" id="KW-0067">ATP-binding</keyword>
<evidence type="ECO:0000256" key="9">
    <source>
        <dbReference type="HAMAP-Rule" id="MF_00144"/>
    </source>
</evidence>
<accession>A0A1G2L904</accession>
<comment type="caution">
    <text evidence="9">Lacks conserved residue(s) required for the propagation of feature annotation.</text>
</comment>
<comment type="similarity">
    <text evidence="9">Belongs to the MnmA/TRMU family.</text>
</comment>
<evidence type="ECO:0000256" key="6">
    <source>
        <dbReference type="ARBA" id="ARBA00022884"/>
    </source>
</evidence>
<evidence type="ECO:0000313" key="13">
    <source>
        <dbReference type="Proteomes" id="UP000176510"/>
    </source>
</evidence>
<dbReference type="Pfam" id="PF20258">
    <property type="entry name" value="tRNA_Me_trans_C"/>
    <property type="match status" value="1"/>
</dbReference>
<feature type="region of interest" description="Interaction with target base in tRNA" evidence="9">
    <location>
        <begin position="95"/>
        <end position="97"/>
    </location>
</feature>
<evidence type="ECO:0000313" key="12">
    <source>
        <dbReference type="EMBL" id="OHA08123.1"/>
    </source>
</evidence>
<dbReference type="EC" id="2.8.1.13" evidence="9"/>
<feature type="region of interest" description="Interaction with tRNA" evidence="9">
    <location>
        <begin position="306"/>
        <end position="307"/>
    </location>
</feature>
<keyword evidence="1 9" id="KW-0820">tRNA-binding</keyword>
<evidence type="ECO:0000256" key="8">
    <source>
        <dbReference type="ARBA" id="ARBA00051542"/>
    </source>
</evidence>
<dbReference type="NCBIfam" id="NF001138">
    <property type="entry name" value="PRK00143.1"/>
    <property type="match status" value="1"/>
</dbReference>
<dbReference type="GO" id="GO:0002143">
    <property type="term" value="P:tRNA wobble position uridine thiolation"/>
    <property type="evidence" value="ECO:0007669"/>
    <property type="project" value="TreeGrafter"/>
</dbReference>
<evidence type="ECO:0000256" key="4">
    <source>
        <dbReference type="ARBA" id="ARBA00022741"/>
    </source>
</evidence>
<feature type="region of interest" description="Interaction with tRNA" evidence="9">
    <location>
        <begin position="148"/>
        <end position="150"/>
    </location>
</feature>
<feature type="binding site" evidence="9">
    <location>
        <position position="124"/>
    </location>
    <ligand>
        <name>ATP</name>
        <dbReference type="ChEBI" id="CHEBI:30616"/>
    </ligand>
</feature>
<feature type="site" description="Interaction with tRNA" evidence="9">
    <location>
        <position position="348"/>
    </location>
</feature>
<dbReference type="Gene3D" id="2.40.30.10">
    <property type="entry name" value="Translation factors"/>
    <property type="match status" value="1"/>
</dbReference>
<comment type="caution">
    <text evidence="12">The sequence shown here is derived from an EMBL/GenBank/DDBJ whole genome shotgun (WGS) entry which is preliminary data.</text>
</comment>
<dbReference type="GO" id="GO:0005524">
    <property type="term" value="F:ATP binding"/>
    <property type="evidence" value="ECO:0007669"/>
    <property type="project" value="UniProtKB-KW"/>
</dbReference>
<dbReference type="Gene3D" id="3.40.50.620">
    <property type="entry name" value="HUPs"/>
    <property type="match status" value="1"/>
</dbReference>
<keyword evidence="3 9" id="KW-0819">tRNA processing</keyword>
<protein>
    <recommendedName>
        <fullName evidence="9">tRNA-specific 2-thiouridylase MnmA</fullName>
        <ecNumber evidence="9">2.8.1.13</ecNumber>
    </recommendedName>
</protein>
<evidence type="ECO:0000256" key="1">
    <source>
        <dbReference type="ARBA" id="ARBA00022555"/>
    </source>
</evidence>
<comment type="subcellular location">
    <subcellularLocation>
        <location evidence="9">Cytoplasm</location>
    </subcellularLocation>
</comment>
<evidence type="ECO:0000256" key="2">
    <source>
        <dbReference type="ARBA" id="ARBA00022679"/>
    </source>
</evidence>
<evidence type="ECO:0000256" key="3">
    <source>
        <dbReference type="ARBA" id="ARBA00022694"/>
    </source>
</evidence>
<dbReference type="NCBIfam" id="TIGR00420">
    <property type="entry name" value="trmU"/>
    <property type="match status" value="1"/>
</dbReference>
<keyword evidence="6 9" id="KW-0694">RNA-binding</keyword>
<dbReference type="GO" id="GO:0005737">
    <property type="term" value="C:cytoplasm"/>
    <property type="evidence" value="ECO:0007669"/>
    <property type="project" value="UniProtKB-SubCell"/>
</dbReference>
<evidence type="ECO:0000256" key="7">
    <source>
        <dbReference type="ARBA" id="ARBA00023157"/>
    </source>
</evidence>
<feature type="site" description="Interaction with tRNA" evidence="9">
    <location>
        <position position="125"/>
    </location>
</feature>
<dbReference type="PANTHER" id="PTHR11933:SF5">
    <property type="entry name" value="MITOCHONDRIAL TRNA-SPECIFIC 2-THIOURIDYLASE 1"/>
    <property type="match status" value="1"/>
</dbReference>
<feature type="binding site" evidence="9">
    <location>
        <position position="37"/>
    </location>
    <ligand>
        <name>ATP</name>
        <dbReference type="ChEBI" id="CHEBI:30616"/>
    </ligand>
</feature>
<dbReference type="PANTHER" id="PTHR11933">
    <property type="entry name" value="TRNA 5-METHYLAMINOMETHYL-2-THIOURIDYLATE -METHYLTRANSFERASE"/>
    <property type="match status" value="1"/>
</dbReference>
<keyword evidence="4 9" id="KW-0547">Nucleotide-binding</keyword>
<sequence>MESKQKTVFVGMSGGVDSSVAAALLAERGFDVVGIHIKMWSDPAIPCNFKEDRYDAMAAAEKIGIPFQTWDLTEEYRTAVVEYMIHEYAMGRTPNPDIMCNRHIKFGFFLKKALERGADYIATGHYVRKTQNIKHKTQSLRTAKDTNKDQSYFLWTLGQEELRHALFPIGEYTKPDVRDMARKMGLPTAEKKDSQGICFIGEIDLTAFLKKHIPEERGVVMTTAGRRVGEHDGLSFYTIGQREGIKSGGGGIPYYVAEKDFATNTLVVAEGPYDEKLFKDTMDITDVHWIAGTEPAFPLACTARIRYRQPLQSCIVNLQPVEAKTFASTTHNLQVIFAKSQRAVTPGQSIVFYQGEEMLGGGVIASARV</sequence>
<dbReference type="Pfam" id="PF03054">
    <property type="entry name" value="tRNA_Me_trans"/>
    <property type="match status" value="1"/>
</dbReference>
<evidence type="ECO:0000259" key="11">
    <source>
        <dbReference type="Pfam" id="PF20259"/>
    </source>
</evidence>
<feature type="domain" description="tRNA-specific 2-thiouridylase MnmA-like central" evidence="11">
    <location>
        <begin position="207"/>
        <end position="269"/>
    </location>
</feature>
<dbReference type="GO" id="GO:0103016">
    <property type="term" value="F:tRNA-uridine 2-sulfurtransferase activity"/>
    <property type="evidence" value="ECO:0007669"/>
    <property type="project" value="UniProtKB-EC"/>
</dbReference>
<dbReference type="InterPro" id="IPR023382">
    <property type="entry name" value="MnmA-like_central_sf"/>
</dbReference>
<dbReference type="CDD" id="cd01998">
    <property type="entry name" value="MnmA_TRMU-like"/>
    <property type="match status" value="1"/>
</dbReference>
<dbReference type="EMBL" id="MHQR01000004">
    <property type="protein sequence ID" value="OHA08123.1"/>
    <property type="molecule type" value="Genomic_DNA"/>
</dbReference>